<reference evidence="1 2" key="1">
    <citation type="journal article" date="2015" name="Genome Announc.">
        <title>Expanding the biotechnology potential of lactobacilli through comparative genomics of 213 strains and associated genera.</title>
        <authorList>
            <person name="Sun Z."/>
            <person name="Harris H.M."/>
            <person name="McCann A."/>
            <person name="Guo C."/>
            <person name="Argimon S."/>
            <person name="Zhang W."/>
            <person name="Yang X."/>
            <person name="Jeffery I.B."/>
            <person name="Cooney J.C."/>
            <person name="Kagawa T.F."/>
            <person name="Liu W."/>
            <person name="Song Y."/>
            <person name="Salvetti E."/>
            <person name="Wrobel A."/>
            <person name="Rasinkangas P."/>
            <person name="Parkhill J."/>
            <person name="Rea M.C."/>
            <person name="O'Sullivan O."/>
            <person name="Ritari J."/>
            <person name="Douillard F.P."/>
            <person name="Paul Ross R."/>
            <person name="Yang R."/>
            <person name="Briner A.E."/>
            <person name="Felis G.E."/>
            <person name="de Vos W.M."/>
            <person name="Barrangou R."/>
            <person name="Klaenhammer T.R."/>
            <person name="Caufield P.W."/>
            <person name="Cui Y."/>
            <person name="Zhang H."/>
            <person name="O'Toole P.W."/>
        </authorList>
    </citation>
    <scope>NUCLEOTIDE SEQUENCE [LARGE SCALE GENOMIC DNA]</scope>
    <source>
        <strain evidence="1 2">DSM 20515</strain>
    </source>
</reference>
<organism evidence="1 2">
    <name type="scientific">Secundilactobacillus collinoides DSM 20515 = JCM 1123</name>
    <dbReference type="NCBI Taxonomy" id="1423733"/>
    <lineage>
        <taxon>Bacteria</taxon>
        <taxon>Bacillati</taxon>
        <taxon>Bacillota</taxon>
        <taxon>Bacilli</taxon>
        <taxon>Lactobacillales</taxon>
        <taxon>Lactobacillaceae</taxon>
        <taxon>Secundilactobacillus</taxon>
    </lineage>
</organism>
<name>A0A0R2B9U2_SECCO</name>
<dbReference type="RefSeq" id="WP_056996646.1">
    <property type="nucleotide sequence ID" value="NZ_AYYR01000043.1"/>
</dbReference>
<accession>A0A0R2B9U2</accession>
<protein>
    <submittedName>
        <fullName evidence="1">Laac</fullName>
    </submittedName>
</protein>
<dbReference type="PATRIC" id="fig|1423733.4.peg.2068"/>
<proteinExistence type="predicted"/>
<dbReference type="EMBL" id="AYYR01000043">
    <property type="protein sequence ID" value="KRM75818.1"/>
    <property type="molecule type" value="Genomic_DNA"/>
</dbReference>
<evidence type="ECO:0000313" key="1">
    <source>
        <dbReference type="EMBL" id="KRM75818.1"/>
    </source>
</evidence>
<dbReference type="Proteomes" id="UP000051845">
    <property type="component" value="Unassembled WGS sequence"/>
</dbReference>
<sequence>MNELERLGFTKHDNIAVEHLPAELETQFSQLHIQPEATTATDLLVLFGFSVPQIKTALARIADAHSLTENGTIYLLYPKMASKRYPGVNRDALFNGLSVNEDTGEVAATGLKFSRMRSFNADFTMVDLKWLASSPRPRTTPSQRVADYVERIPELQSRLQHTSGQQRAATFFEQLTPGYKREWARYIYAPVREATQTSHFEQMLTALNAGAPNWETYQKQQK</sequence>
<dbReference type="AlphaFoldDB" id="A0A0R2B9U2"/>
<dbReference type="STRING" id="33960.TY91_10525"/>
<gene>
    <name evidence="1" type="ORF">FC82_GL001967</name>
</gene>
<comment type="caution">
    <text evidence="1">The sequence shown here is derived from an EMBL/GenBank/DDBJ whole genome shotgun (WGS) entry which is preliminary data.</text>
</comment>
<dbReference type="Pfam" id="PF13376">
    <property type="entry name" value="OmdA"/>
    <property type="match status" value="1"/>
</dbReference>
<evidence type="ECO:0000313" key="2">
    <source>
        <dbReference type="Proteomes" id="UP000051845"/>
    </source>
</evidence>